<gene>
    <name evidence="1" type="ORF">P280DRAFT_192898</name>
</gene>
<evidence type="ECO:0000313" key="1">
    <source>
        <dbReference type="EMBL" id="KAF2635469.1"/>
    </source>
</evidence>
<name>A0A6A6RIX8_9PLEO</name>
<accession>A0A6A6RIX8</accession>
<dbReference type="AlphaFoldDB" id="A0A6A6RIX8"/>
<protein>
    <submittedName>
        <fullName evidence="1">Uncharacterized protein</fullName>
    </submittedName>
</protein>
<organism evidence="1 2">
    <name type="scientific">Massarina eburnea CBS 473.64</name>
    <dbReference type="NCBI Taxonomy" id="1395130"/>
    <lineage>
        <taxon>Eukaryota</taxon>
        <taxon>Fungi</taxon>
        <taxon>Dikarya</taxon>
        <taxon>Ascomycota</taxon>
        <taxon>Pezizomycotina</taxon>
        <taxon>Dothideomycetes</taxon>
        <taxon>Pleosporomycetidae</taxon>
        <taxon>Pleosporales</taxon>
        <taxon>Massarineae</taxon>
        <taxon>Massarinaceae</taxon>
        <taxon>Massarina</taxon>
    </lineage>
</organism>
<dbReference type="EMBL" id="MU006806">
    <property type="protein sequence ID" value="KAF2635469.1"/>
    <property type="molecule type" value="Genomic_DNA"/>
</dbReference>
<dbReference type="Proteomes" id="UP000799753">
    <property type="component" value="Unassembled WGS sequence"/>
</dbReference>
<reference evidence="1" key="1">
    <citation type="journal article" date="2020" name="Stud. Mycol.">
        <title>101 Dothideomycetes genomes: a test case for predicting lifestyles and emergence of pathogens.</title>
        <authorList>
            <person name="Haridas S."/>
            <person name="Albert R."/>
            <person name="Binder M."/>
            <person name="Bloem J."/>
            <person name="Labutti K."/>
            <person name="Salamov A."/>
            <person name="Andreopoulos B."/>
            <person name="Baker S."/>
            <person name="Barry K."/>
            <person name="Bills G."/>
            <person name="Bluhm B."/>
            <person name="Cannon C."/>
            <person name="Castanera R."/>
            <person name="Culley D."/>
            <person name="Daum C."/>
            <person name="Ezra D."/>
            <person name="Gonzalez J."/>
            <person name="Henrissat B."/>
            <person name="Kuo A."/>
            <person name="Liang C."/>
            <person name="Lipzen A."/>
            <person name="Lutzoni F."/>
            <person name="Magnuson J."/>
            <person name="Mondo S."/>
            <person name="Nolan M."/>
            <person name="Ohm R."/>
            <person name="Pangilinan J."/>
            <person name="Park H.-J."/>
            <person name="Ramirez L."/>
            <person name="Alfaro M."/>
            <person name="Sun H."/>
            <person name="Tritt A."/>
            <person name="Yoshinaga Y."/>
            <person name="Zwiers L.-H."/>
            <person name="Turgeon B."/>
            <person name="Goodwin S."/>
            <person name="Spatafora J."/>
            <person name="Crous P."/>
            <person name="Grigoriev I."/>
        </authorList>
    </citation>
    <scope>NUCLEOTIDE SEQUENCE</scope>
    <source>
        <strain evidence="1">CBS 473.64</strain>
    </source>
</reference>
<proteinExistence type="predicted"/>
<sequence>MQHLTRKRGLVGRTISGRANVRCCGDWRNGSVEDAGLGNPGCNTMLESGEVSDGGWWAREGLGLRRENGVNNGSMYIRSGEMGRGSESLCSRLEGFSFLEPRREGIVPYPP</sequence>
<keyword evidence="2" id="KW-1185">Reference proteome</keyword>
<evidence type="ECO:0000313" key="2">
    <source>
        <dbReference type="Proteomes" id="UP000799753"/>
    </source>
</evidence>